<dbReference type="WBParaSite" id="HCON_00144140-00002">
    <property type="protein sequence ID" value="HCON_00144140-00002"/>
    <property type="gene ID" value="HCON_00144140"/>
</dbReference>
<reference evidence="3" key="1">
    <citation type="submission" date="2020-12" db="UniProtKB">
        <authorList>
            <consortium name="WormBaseParasite"/>
        </authorList>
    </citation>
    <scope>IDENTIFICATION</scope>
    <source>
        <strain evidence="3">MHco3</strain>
    </source>
</reference>
<dbReference type="PANTHER" id="PTHR45691">
    <property type="entry name" value="PROTEIN DIAPHANOUS"/>
    <property type="match status" value="1"/>
</dbReference>
<proteinExistence type="predicted"/>
<feature type="region of interest" description="Disordered" evidence="1">
    <location>
        <begin position="681"/>
        <end position="736"/>
    </location>
</feature>
<feature type="region of interest" description="Disordered" evidence="1">
    <location>
        <begin position="101"/>
        <end position="380"/>
    </location>
</feature>
<feature type="compositionally biased region" description="Basic and acidic residues" evidence="1">
    <location>
        <begin position="280"/>
        <end position="304"/>
    </location>
</feature>
<dbReference type="GO" id="GO:0005884">
    <property type="term" value="C:actin filament"/>
    <property type="evidence" value="ECO:0007669"/>
    <property type="project" value="TreeGrafter"/>
</dbReference>
<protein>
    <submittedName>
        <fullName evidence="3">Colicin import membrane protein</fullName>
    </submittedName>
</protein>
<feature type="compositionally biased region" description="Basic and acidic residues" evidence="1">
    <location>
        <begin position="218"/>
        <end position="233"/>
    </location>
</feature>
<feature type="compositionally biased region" description="Basic and acidic residues" evidence="1">
    <location>
        <begin position="258"/>
        <end position="267"/>
    </location>
</feature>
<feature type="compositionally biased region" description="Basic and acidic residues" evidence="1">
    <location>
        <begin position="101"/>
        <end position="111"/>
    </location>
</feature>
<dbReference type="AlphaFoldDB" id="A0A7I4YV33"/>
<name>A0A7I4YV33_HAECO</name>
<evidence type="ECO:0000256" key="1">
    <source>
        <dbReference type="SAM" id="MobiDB-lite"/>
    </source>
</evidence>
<feature type="compositionally biased region" description="Low complexity" evidence="1">
    <location>
        <begin position="710"/>
        <end position="719"/>
    </location>
</feature>
<dbReference type="OMA" id="KWSRTPG"/>
<feature type="compositionally biased region" description="Low complexity" evidence="1">
    <location>
        <begin position="305"/>
        <end position="331"/>
    </location>
</feature>
<dbReference type="InterPro" id="IPR051412">
    <property type="entry name" value="Formin_Homology_Diaphanous_sf"/>
</dbReference>
<evidence type="ECO:0000313" key="2">
    <source>
        <dbReference type="Proteomes" id="UP000025227"/>
    </source>
</evidence>
<dbReference type="GO" id="GO:0030041">
    <property type="term" value="P:actin filament polymerization"/>
    <property type="evidence" value="ECO:0007669"/>
    <property type="project" value="TreeGrafter"/>
</dbReference>
<feature type="compositionally biased region" description="Basic and acidic residues" evidence="1">
    <location>
        <begin position="197"/>
        <end position="211"/>
    </location>
</feature>
<dbReference type="PANTHER" id="PTHR45691:SF6">
    <property type="entry name" value="PROTEIN DIAPHANOUS"/>
    <property type="match status" value="1"/>
</dbReference>
<organism evidence="2 3">
    <name type="scientific">Haemonchus contortus</name>
    <name type="common">Barber pole worm</name>
    <dbReference type="NCBI Taxonomy" id="6289"/>
    <lineage>
        <taxon>Eukaryota</taxon>
        <taxon>Metazoa</taxon>
        <taxon>Ecdysozoa</taxon>
        <taxon>Nematoda</taxon>
        <taxon>Chromadorea</taxon>
        <taxon>Rhabditida</taxon>
        <taxon>Rhabditina</taxon>
        <taxon>Rhabditomorpha</taxon>
        <taxon>Strongyloidea</taxon>
        <taxon>Trichostrongylidae</taxon>
        <taxon>Haemonchus</taxon>
    </lineage>
</organism>
<dbReference type="Proteomes" id="UP000025227">
    <property type="component" value="Unplaced"/>
</dbReference>
<dbReference type="OrthoDB" id="5875553at2759"/>
<feature type="compositionally biased region" description="Low complexity" evidence="1">
    <location>
        <begin position="234"/>
        <end position="257"/>
    </location>
</feature>
<evidence type="ECO:0000313" key="3">
    <source>
        <dbReference type="WBParaSite" id="HCON_00144140-00002"/>
    </source>
</evidence>
<feature type="compositionally biased region" description="Basic and acidic residues" evidence="1">
    <location>
        <begin position="145"/>
        <end position="185"/>
    </location>
</feature>
<feature type="compositionally biased region" description="Low complexity" evidence="1">
    <location>
        <begin position="268"/>
        <end position="279"/>
    </location>
</feature>
<accession>A0A7I4YV33</accession>
<sequence length="736" mass="81295">MSVDSSVSSVIGTRTLQGLGFTRFTGLPWKIYDKYNGSSSEEEEESDEEVVLPRRTSQFRVASNATDVKAAVLNEIRDMAPQQQQNEVVVTEQRIVEKTEEEKRALEERQQMLKQQEAARAQQAAALQQAAAARAAAAAAPPAADDNHTKEEEYARQMEEEMRRKAEAARAQAEAERKAAEERQAQMKAQQEAALRAAEEQTRKAQEEALRKVQQAKAEAEAKAKKEAEEKAKAAAQAKALADAQAKAAQAKAQAEAQARKAQEEAQAKAAQAKAQAEAQAKKAQAEALEKARKAQIEAQERAKAQQAQQKAAAAQPKAPAKPVAAPAAPKAAPPPPAKPAPAAPPPKIKPKPDPVPLKTNEPIKAPQRTPGKVAAEMPQFKQYEPRVIDLPKDSTLKQTAKLQEEMLAQDVPRFVKGVHAQKPGLKLDNVREKFIEKEEPVPEKQPVKNTGVLAGASRWEEESAAREQAANQMGTDGPAPLAVRLQDDACWQTQHRVPPEVQPPQIGKISIPEFNDLHEVHKTVIVNKPQSYQKPKWNEFPEEVTPEIGAAPKVHTQEWNPVNQENTELQRSVYRPGKISHNWPPPERGIPKMTVEIRPVKPGDDAGWIQQEQNEVVKSTGWQRDSKIDRVWPPPEGETITTVYSGPQHMRPVQWPPAESEEHAQQQVEVLQKHIPAKKMEYQWPPPPPVYQVVNGDVPTGDQQQIGKTTTTTTTTTTRKVAPPPPVKQHTVRVK</sequence>
<keyword evidence="2" id="KW-1185">Reference proteome</keyword>
<feature type="compositionally biased region" description="Pro residues" evidence="1">
    <location>
        <begin position="332"/>
        <end position="348"/>
    </location>
</feature>
<feature type="compositionally biased region" description="Low complexity" evidence="1">
    <location>
        <begin position="115"/>
        <end position="144"/>
    </location>
</feature>